<dbReference type="EMBL" id="JACKTY010000049">
    <property type="protein sequence ID" value="MCV7230309.1"/>
    <property type="molecule type" value="Genomic_DNA"/>
</dbReference>
<evidence type="ECO:0000256" key="1">
    <source>
        <dbReference type="ARBA" id="ARBA00006787"/>
    </source>
</evidence>
<dbReference type="InterPro" id="IPR004294">
    <property type="entry name" value="Carotenoid_Oase"/>
</dbReference>
<dbReference type="Proteomes" id="UP001526201">
    <property type="component" value="Unassembled WGS sequence"/>
</dbReference>
<reference evidence="6 7" key="1">
    <citation type="journal article" date="2022" name="BMC Genomics">
        <title>Comparative genome analysis of mycobacteria focusing on tRNA and non-coding RNA.</title>
        <authorList>
            <person name="Behra P.R.K."/>
            <person name="Pettersson B.M.F."/>
            <person name="Ramesh M."/>
            <person name="Das S."/>
            <person name="Dasgupta S."/>
            <person name="Kirsebom L.A."/>
        </authorList>
    </citation>
    <scope>NUCLEOTIDE SEQUENCE [LARGE SCALE GENOMIC DNA]</scope>
    <source>
        <strain evidence="6 7">DSM 44078</strain>
    </source>
</reference>
<dbReference type="PANTHER" id="PTHR10543:SF89">
    <property type="entry name" value="CAROTENOID 9,10(9',10')-CLEAVAGE DIOXYGENASE 1"/>
    <property type="match status" value="1"/>
</dbReference>
<comment type="caution">
    <text evidence="6">The sequence shown here is derived from an EMBL/GenBank/DDBJ whole genome shotgun (WGS) entry which is preliminary data.</text>
</comment>
<comment type="similarity">
    <text evidence="1 5">Belongs to the carotenoid oxygenase family.</text>
</comment>
<accession>A0ABT3CLA1</accession>
<evidence type="ECO:0000256" key="4">
    <source>
        <dbReference type="ARBA" id="ARBA00023004"/>
    </source>
</evidence>
<keyword evidence="2 5" id="KW-0479">Metal-binding</keyword>
<keyword evidence="5" id="KW-0223">Dioxygenase</keyword>
<proteinExistence type="inferred from homology"/>
<sequence length="480" mass="54167">MWDDNNRSLNGPFEPWHQEANTFDLEVVGEIPRELNGALYRTSSNPHVRPINPDRYHWFDGDGMVYGVFLRDGRAHAANRWVKTAGFKIEEENGKAVYGSVFNGGVVPDFSIDPPMKNPANTNVTLFDDRLLVFTEVGLPHELHPTNLETRGQYDYHGCVAGPVTAHWKTDPRNGDMLFYGVSGSEMTWYQANSHGKLLDSYKFDMGVSCFMHDFAATDDYAVFVINPTVYRPEAIMAGTPGVVWDPQASNGTRFAVLNRHTHVVTWIDGGGAYSATHFYNAYSDGDRIVVDGHRTQRWGRLPEEAENIRPGQDFNKWFDTMVATPWRWVLDLGTGRMTDRQITDVVGEFPRINDDYALREHRFGYYATTRGVDGWLTDGLAKHDYRGNQTTIIPTGELISPSEPVFVPRESATGEDDGWMMSLWWNPFTRLSELLIHDALHFGAEPVARVKLNQRVPMGFHGNWVDGSVIEAALSSQTA</sequence>
<protein>
    <recommendedName>
        <fullName evidence="5">Dioxygenase</fullName>
        <ecNumber evidence="5">1.13.11.-</ecNumber>
    </recommendedName>
</protein>
<organism evidence="6 7">
    <name type="scientific">Mycolicibacterium komossense</name>
    <dbReference type="NCBI Taxonomy" id="1779"/>
    <lineage>
        <taxon>Bacteria</taxon>
        <taxon>Bacillati</taxon>
        <taxon>Actinomycetota</taxon>
        <taxon>Actinomycetes</taxon>
        <taxon>Mycobacteriales</taxon>
        <taxon>Mycobacteriaceae</taxon>
        <taxon>Mycolicibacterium</taxon>
    </lineage>
</organism>
<dbReference type="EC" id="1.13.11.-" evidence="5"/>
<gene>
    <name evidence="6" type="ORF">H7J73_30300</name>
</gene>
<comment type="cofactor">
    <cofactor evidence="5">
        <name>Fe(2+)</name>
        <dbReference type="ChEBI" id="CHEBI:29033"/>
    </cofactor>
    <text evidence="5">Binds 1 Fe(2+) ion per subunit.</text>
</comment>
<dbReference type="Pfam" id="PF03055">
    <property type="entry name" value="RPE65"/>
    <property type="match status" value="1"/>
</dbReference>
<dbReference type="RefSeq" id="WP_264071572.1">
    <property type="nucleotide sequence ID" value="NZ_JACKTY010000049.1"/>
</dbReference>
<evidence type="ECO:0000256" key="2">
    <source>
        <dbReference type="ARBA" id="ARBA00022723"/>
    </source>
</evidence>
<keyword evidence="7" id="KW-1185">Reference proteome</keyword>
<keyword evidence="4 5" id="KW-0408">Iron</keyword>
<evidence type="ECO:0000256" key="5">
    <source>
        <dbReference type="RuleBase" id="RU364048"/>
    </source>
</evidence>
<dbReference type="PANTHER" id="PTHR10543">
    <property type="entry name" value="BETA-CAROTENE DIOXYGENASE"/>
    <property type="match status" value="1"/>
</dbReference>
<evidence type="ECO:0000256" key="3">
    <source>
        <dbReference type="ARBA" id="ARBA00023002"/>
    </source>
</evidence>
<name>A0ABT3CLA1_9MYCO</name>
<evidence type="ECO:0000313" key="7">
    <source>
        <dbReference type="Proteomes" id="UP001526201"/>
    </source>
</evidence>
<evidence type="ECO:0000313" key="6">
    <source>
        <dbReference type="EMBL" id="MCV7230309.1"/>
    </source>
</evidence>
<keyword evidence="3 5" id="KW-0560">Oxidoreductase</keyword>